<protein>
    <submittedName>
        <fullName evidence="2">Uncharacterized protein</fullName>
    </submittedName>
</protein>
<evidence type="ECO:0000256" key="1">
    <source>
        <dbReference type="SAM" id="Phobius"/>
    </source>
</evidence>
<dbReference type="Proteomes" id="UP000366051">
    <property type="component" value="Chromosome"/>
</dbReference>
<keyword evidence="1" id="KW-0472">Membrane</keyword>
<feature type="transmembrane region" description="Helical" evidence="1">
    <location>
        <begin position="115"/>
        <end position="141"/>
    </location>
</feature>
<proteinExistence type="predicted"/>
<feature type="transmembrane region" description="Helical" evidence="1">
    <location>
        <begin position="24"/>
        <end position="46"/>
    </location>
</feature>
<evidence type="ECO:0000313" key="3">
    <source>
        <dbReference type="Proteomes" id="UP000366051"/>
    </source>
</evidence>
<gene>
    <name evidence="2" type="ORF">FTV88_1567</name>
</gene>
<accession>A0A5Q2MYF1</accession>
<dbReference type="RefSeq" id="WP_153725001.1">
    <property type="nucleotide sequence ID" value="NZ_CP045875.1"/>
</dbReference>
<organism evidence="2 3">
    <name type="scientific">Heliorestis convoluta</name>
    <dbReference type="NCBI Taxonomy" id="356322"/>
    <lineage>
        <taxon>Bacteria</taxon>
        <taxon>Bacillati</taxon>
        <taxon>Bacillota</taxon>
        <taxon>Clostridia</taxon>
        <taxon>Eubacteriales</taxon>
        <taxon>Heliobacteriaceae</taxon>
        <taxon>Heliorestis</taxon>
    </lineage>
</organism>
<keyword evidence="1" id="KW-1133">Transmembrane helix</keyword>
<keyword evidence="1" id="KW-0812">Transmembrane</keyword>
<dbReference type="AlphaFoldDB" id="A0A5Q2MYF1"/>
<evidence type="ECO:0000313" key="2">
    <source>
        <dbReference type="EMBL" id="QGG47667.1"/>
    </source>
</evidence>
<name>A0A5Q2MYF1_9FIRM</name>
<dbReference type="KEGG" id="hcv:FTV88_1567"/>
<keyword evidence="3" id="KW-1185">Reference proteome</keyword>
<reference evidence="3" key="1">
    <citation type="submission" date="2019-11" db="EMBL/GenBank/DDBJ databases">
        <title>Genome sequence of Heliorestis convoluta strain HH, an alkaliphilic and minimalistic phototrophic bacterium from a soda lake in Egypt.</title>
        <authorList>
            <person name="Dewey E.D."/>
            <person name="Stokes L.M."/>
            <person name="Burchell B.M."/>
            <person name="Shaffer K.N."/>
            <person name="Huntington A.M."/>
            <person name="Baker J.M."/>
            <person name="Nadendla S."/>
            <person name="Giglio M.G."/>
            <person name="Touchman J.W."/>
            <person name="Blankenship R.E."/>
            <person name="Madigan M.T."/>
            <person name="Sattley W.M."/>
        </authorList>
    </citation>
    <scope>NUCLEOTIDE SEQUENCE [LARGE SCALE GENOMIC DNA]</scope>
    <source>
        <strain evidence="3">HH</strain>
    </source>
</reference>
<dbReference type="EMBL" id="CP045875">
    <property type="protein sequence ID" value="QGG47667.1"/>
    <property type="molecule type" value="Genomic_DNA"/>
</dbReference>
<sequence>MIDLITNYLVETFGYRPAVQIKNLYSIFSNTAVGFLLGILYFSTIVPRIRRILEVKDRQFRLNESLSFLAYKRNGKVEALVDPKTKEEVLDLFLAWHLHILYPEKTFFMKDPKRVWWMFVITVGIASILAFIGLLLAIHVIE</sequence>